<dbReference type="SUPFAM" id="SSF89796">
    <property type="entry name" value="CoA-transferase family III (CaiB/BaiF)"/>
    <property type="match status" value="1"/>
</dbReference>
<dbReference type="KEGG" id="rbu:PG1C_13735"/>
<evidence type="ECO:0008006" key="4">
    <source>
        <dbReference type="Google" id="ProtNLM"/>
    </source>
</evidence>
<proteinExistence type="predicted"/>
<dbReference type="PATRIC" id="fig|1565605.3.peg.2905"/>
<keyword evidence="1" id="KW-0808">Transferase</keyword>
<dbReference type="InterPro" id="IPR023606">
    <property type="entry name" value="CoA-Trfase_III_dom_1_sf"/>
</dbReference>
<dbReference type="InterPro" id="IPR003673">
    <property type="entry name" value="CoA-Trfase_fam_III"/>
</dbReference>
<dbReference type="HOGENOM" id="CLU_033975_0_0_4"/>
<dbReference type="InterPro" id="IPR044855">
    <property type="entry name" value="CoA-Trfase_III_dom3_sf"/>
</dbReference>
<gene>
    <name evidence="2" type="ORF">PG1C_13735</name>
</gene>
<accession>A0A0C5JBJ4</accession>
<protein>
    <recommendedName>
        <fullName evidence="4">Formyl-CoA transferase</fullName>
    </recommendedName>
</protein>
<evidence type="ECO:0000256" key="1">
    <source>
        <dbReference type="ARBA" id="ARBA00022679"/>
    </source>
</evidence>
<sequence>MIKDTEAKSGVLSGVTVLDLSRLIAGPYSAMVLADLGARVIKVEALTGEDGRHFGPPFYNESSVTFMACNRGKESIAMDLRQPEGKAVLERLLRQAQVLVHNFRPDFTERYGLRYEEVQRINPEIIYYVVSAFGEDGPARLKPAVDSVIQGLAGGFFASGEESDPPIRIGLPIVDVASGMCGAVGMLAAIMHWRQTGHGQRVELSLIDTMFNFMASKVGEFAIEGRAPVREVNLPIAVPSRHFQGNDGNYFSVSIVNESAFRRFCQIIERPQWIDDPRFAKNSARIENRQELLLVLEEIFATQSAADWVKRFESADIPCGPVNTVPQAMADPVLANRFQTHSGLPGLPLIGFPAQLAQGMRPVAQMSPPPRVGEHTAALLAECGYTPEEIATLATLGVVGLAA</sequence>
<dbReference type="Proteomes" id="UP000061603">
    <property type="component" value="Chromosome"/>
</dbReference>
<keyword evidence="3" id="KW-1185">Reference proteome</keyword>
<dbReference type="InterPro" id="IPR050483">
    <property type="entry name" value="CoA-transferase_III_domain"/>
</dbReference>
<name>A0A0C5JBJ4_9PROT</name>
<dbReference type="AlphaFoldDB" id="A0A0C5JBJ4"/>
<dbReference type="PANTHER" id="PTHR48207">
    <property type="entry name" value="SUCCINATE--HYDROXYMETHYLGLUTARATE COA-TRANSFERASE"/>
    <property type="match status" value="1"/>
</dbReference>
<dbReference type="Gene3D" id="3.30.1540.10">
    <property type="entry name" value="formyl-coa transferase, domain 3"/>
    <property type="match status" value="1"/>
</dbReference>
<dbReference type="STRING" id="1565605.PG1C_13735"/>
<dbReference type="PANTHER" id="PTHR48207:SF3">
    <property type="entry name" value="SUCCINATE--HYDROXYMETHYLGLUTARATE COA-TRANSFERASE"/>
    <property type="match status" value="1"/>
</dbReference>
<dbReference type="RefSeq" id="WP_202635323.1">
    <property type="nucleotide sequence ID" value="NZ_CP010554.1"/>
</dbReference>
<organism evidence="2 3">
    <name type="scientific">Rugosibacter aromaticivorans</name>
    <dbReference type="NCBI Taxonomy" id="1565605"/>
    <lineage>
        <taxon>Bacteria</taxon>
        <taxon>Pseudomonadati</taxon>
        <taxon>Pseudomonadota</taxon>
        <taxon>Betaproteobacteria</taxon>
        <taxon>Nitrosomonadales</taxon>
        <taxon>Sterolibacteriaceae</taxon>
        <taxon>Rugosibacter</taxon>
    </lineage>
</organism>
<dbReference type="Pfam" id="PF02515">
    <property type="entry name" value="CoA_transf_3"/>
    <property type="match status" value="1"/>
</dbReference>
<evidence type="ECO:0000313" key="3">
    <source>
        <dbReference type="Proteomes" id="UP000061603"/>
    </source>
</evidence>
<dbReference type="GO" id="GO:0008410">
    <property type="term" value="F:CoA-transferase activity"/>
    <property type="evidence" value="ECO:0007669"/>
    <property type="project" value="TreeGrafter"/>
</dbReference>
<dbReference type="EMBL" id="CP010554">
    <property type="protein sequence ID" value="AJP49203.1"/>
    <property type="molecule type" value="Genomic_DNA"/>
</dbReference>
<dbReference type="Gene3D" id="3.40.50.10540">
    <property type="entry name" value="Crotonobetainyl-coa:carnitine coa-transferase, domain 1"/>
    <property type="match status" value="1"/>
</dbReference>
<evidence type="ECO:0000313" key="2">
    <source>
        <dbReference type="EMBL" id="AJP49203.1"/>
    </source>
</evidence>
<reference evidence="2 3" key="1">
    <citation type="journal article" date="2015" name="Genome Announc.">
        <title>Complete Genome Sequence of a Novel Bacterium within the Family Rhodocyclaceae That Degrades Polycyclic Aromatic Hydrocarbons.</title>
        <authorList>
            <person name="Singleton D.R."/>
            <person name="Dickey A.N."/>
            <person name="Scholl E.H."/>
            <person name="Wright F.A."/>
            <person name="Aitken M.D."/>
        </authorList>
    </citation>
    <scope>NUCLEOTIDE SEQUENCE [LARGE SCALE GENOMIC DNA]</scope>
    <source>
        <strain evidence="3">PG1-Ca6</strain>
    </source>
</reference>